<accession>A0A7I8XB09</accession>
<evidence type="ECO:0000313" key="8">
    <source>
        <dbReference type="EMBL" id="CAD5209037.1"/>
    </source>
</evidence>
<dbReference type="PANTHER" id="PTHR23030:SF30">
    <property type="entry name" value="TYROSINE-PROTEIN PHOSPHATASE NON-RECEPTOR TYPE 23"/>
    <property type="match status" value="1"/>
</dbReference>
<feature type="compositionally biased region" description="Pro residues" evidence="6">
    <location>
        <begin position="924"/>
        <end position="937"/>
    </location>
</feature>
<feature type="compositionally biased region" description="Pro residues" evidence="6">
    <location>
        <begin position="1218"/>
        <end position="1227"/>
    </location>
</feature>
<feature type="coiled-coil region" evidence="5">
    <location>
        <begin position="705"/>
        <end position="732"/>
    </location>
</feature>
<dbReference type="Proteomes" id="UP000582659">
    <property type="component" value="Unassembled WGS sequence"/>
</dbReference>
<sequence>MAMRTPVRTNSQQVIQKKFSDLTVDVYNISQSYTDLSIEGAENLERFIKSKGEPFMRNNNTLRTVDRLNEINEKLEKILQKITIAIGNLKAMNTLSHQGSVETILETKISSAAHACFSLLRELQRDLEHKRCILQKASLSTDADQTRRMEGIPRVLMLVPDIKLPEGPSYLDQTQKIKNYIAQHYQNNPENFNEAIQELDAMRNCVLLGFDEQRTILVLKRYFAQLMMMKNRFPMELDGEAAIEFSWQDKSSNNLPVVLPDIHFEICCVMFNIGTIHAHIAGAQLRTEEDSIKVSFDHFRAASWPFIYLRDELKASRLGIVDFSTDALIFYANVMLAQAQECLLEKSLINHNSSLVSAKLALRISDIYNSCAHVIQGDASADRELALIKISSSRSKQWLSLCNVKTNLYAAICAFFRGTFYDDKKEFGKGVTCYAYGLEKAKQALAFAEKDKRDGLIQSAVFVLEVLTQKEANSRKENDFIYHERTPTYADLDEFKAPTELVSPNSYDPLDKSLAGEDLFKQLLPSTVITIVSLYEERKAQMKREVQDKVDRKDIELEEFLTTLRLDKLNLDQPYEAYRLPEALLTCCSEMASNPSAVPDLNVKFHEVATRSAEAECKLSELTNRLNAINAKELVETDGFKAIVKKVKSLNEHHLVAKKNNTELQAGFDATTDNLKVLTKPIHELTKMLCDEFFDPVDTPEGKELKRLLDKVDEMQKQRRKLVEDLRDALDRDDITPQALVDPYVQPEIVIEKQIKKHDQKLDLIEKNLSAQSNIIKAVINGNAAFDEVGQKIAKREEKKSTEAAKLLASYQGYKEIVKQTISAIEFYTQLFSMITKLSDSIKNIEEANTRFEKELIDRKKAVEEKERAALAAKQAAEAMADFGFPSISPCVPSNGVTDAKRPGAGRKTLGDYLDHYKNNSRLPPNPTPSWAPPPFSAPVSAPYQPSSVSNNPLPAAARHASPYYPSHPQPQPQVPQSQMNSVISPTPPSMYSQPPVAPNPYDRYPTSQPNQAQHAMYSAAQSMGNRAPATYSTPSSTIQQPAQHNFSYNALPGNMAVNSNSGVYNQLAAHNYIPQPPPVQQQYFPTSPESAQPVPSAYQNMYMTPAVSGNQPIQTVSNGIHQVPNVSYQNPQICASPAAYTQPNPPIQGQETDVLAAVGFSSPGVPSQSTYQTVPAMPPSSGFSSAAKTYQPNTSGYNRPAPGVSPWHQGLATPYNPNQPFPPGPPNNNSLI</sequence>
<protein>
    <submittedName>
        <fullName evidence="8">(pine wood nematode) hypothetical protein</fullName>
    </submittedName>
</protein>
<feature type="compositionally biased region" description="Polar residues" evidence="6">
    <location>
        <begin position="1182"/>
        <end position="1198"/>
    </location>
</feature>
<dbReference type="GO" id="GO:0005768">
    <property type="term" value="C:endosome"/>
    <property type="evidence" value="ECO:0007669"/>
    <property type="project" value="UniProtKB-SubCell"/>
</dbReference>
<keyword evidence="3" id="KW-0963">Cytoplasm</keyword>
<dbReference type="Pfam" id="PF03097">
    <property type="entry name" value="BRO1"/>
    <property type="match status" value="1"/>
</dbReference>
<dbReference type="Gene3D" id="1.20.120.560">
    <property type="entry name" value="alix/aip1 in complex with the ypdl late domain"/>
    <property type="match status" value="1"/>
</dbReference>
<feature type="coiled-coil region" evidence="5">
    <location>
        <begin position="58"/>
        <end position="85"/>
    </location>
</feature>
<comment type="caution">
    <text evidence="8">The sequence shown here is derived from an EMBL/GenBank/DDBJ whole genome shotgun (WGS) entry which is preliminary data.</text>
</comment>
<dbReference type="GO" id="GO:0032456">
    <property type="term" value="P:endocytic recycling"/>
    <property type="evidence" value="ECO:0007669"/>
    <property type="project" value="TreeGrafter"/>
</dbReference>
<dbReference type="EMBL" id="CAJFDI010000001">
    <property type="protein sequence ID" value="CAD5209037.1"/>
    <property type="molecule type" value="Genomic_DNA"/>
</dbReference>
<feature type="domain" description="BRO1" evidence="7">
    <location>
        <begin position="155"/>
        <end position="557"/>
    </location>
</feature>
<dbReference type="InterPro" id="IPR004328">
    <property type="entry name" value="BRO1_dom"/>
</dbReference>
<dbReference type="InterPro" id="IPR025304">
    <property type="entry name" value="ALIX_V_dom"/>
</dbReference>
<gene>
    <name evidence="8" type="ORF">BXYJ_LOCUS1242</name>
</gene>
<proteinExistence type="predicted"/>
<dbReference type="Gene3D" id="1.20.140.50">
    <property type="entry name" value="alix/aip1 like domains"/>
    <property type="match status" value="1"/>
</dbReference>
<evidence type="ECO:0000256" key="5">
    <source>
        <dbReference type="SAM" id="Coils"/>
    </source>
</evidence>
<feature type="compositionally biased region" description="Polar residues" evidence="6">
    <location>
        <begin position="980"/>
        <end position="993"/>
    </location>
</feature>
<keyword evidence="4" id="KW-0967">Endosome</keyword>
<dbReference type="SMART" id="SM01041">
    <property type="entry name" value="BRO1"/>
    <property type="match status" value="1"/>
</dbReference>
<dbReference type="GO" id="GO:0043328">
    <property type="term" value="P:protein transport to vacuole involved in ubiquitin-dependent protein catabolic process via the multivesicular body sorting pathway"/>
    <property type="evidence" value="ECO:0007669"/>
    <property type="project" value="TreeGrafter"/>
</dbReference>
<dbReference type="InterPro" id="IPR038499">
    <property type="entry name" value="BRO1_sf"/>
</dbReference>
<dbReference type="Gene3D" id="1.25.40.280">
    <property type="entry name" value="alix/aip1 like domains"/>
    <property type="match status" value="1"/>
</dbReference>
<dbReference type="GO" id="GO:0045022">
    <property type="term" value="P:early endosome to late endosome transport"/>
    <property type="evidence" value="ECO:0007669"/>
    <property type="project" value="TreeGrafter"/>
</dbReference>
<dbReference type="SMR" id="A0A7I8XB09"/>
<evidence type="ECO:0000256" key="2">
    <source>
        <dbReference type="ARBA" id="ARBA00004496"/>
    </source>
</evidence>
<dbReference type="EMBL" id="CAJFCV020000001">
    <property type="protein sequence ID" value="CAG9083728.1"/>
    <property type="molecule type" value="Genomic_DNA"/>
</dbReference>
<feature type="compositionally biased region" description="Polar residues" evidence="6">
    <location>
        <begin position="944"/>
        <end position="953"/>
    </location>
</feature>
<evidence type="ECO:0000256" key="6">
    <source>
        <dbReference type="SAM" id="MobiDB-lite"/>
    </source>
</evidence>
<organism evidence="8 9">
    <name type="scientific">Bursaphelenchus xylophilus</name>
    <name type="common">Pinewood nematode worm</name>
    <name type="synonym">Aphelenchoides xylophilus</name>
    <dbReference type="NCBI Taxonomy" id="6326"/>
    <lineage>
        <taxon>Eukaryota</taxon>
        <taxon>Metazoa</taxon>
        <taxon>Ecdysozoa</taxon>
        <taxon>Nematoda</taxon>
        <taxon>Chromadorea</taxon>
        <taxon>Rhabditida</taxon>
        <taxon>Tylenchina</taxon>
        <taxon>Tylenchomorpha</taxon>
        <taxon>Aphelenchoidea</taxon>
        <taxon>Aphelenchoididae</taxon>
        <taxon>Bursaphelenchus</taxon>
    </lineage>
</organism>
<keyword evidence="5" id="KW-0175">Coiled coil</keyword>
<keyword evidence="9" id="KW-1185">Reference proteome</keyword>
<reference evidence="8" key="1">
    <citation type="submission" date="2020-09" db="EMBL/GenBank/DDBJ databases">
        <authorList>
            <person name="Kikuchi T."/>
        </authorList>
    </citation>
    <scope>NUCLEOTIDE SEQUENCE</scope>
    <source>
        <strain evidence="8">Ka4C1</strain>
    </source>
</reference>
<feature type="region of interest" description="Disordered" evidence="6">
    <location>
        <begin position="892"/>
        <end position="1010"/>
    </location>
</feature>
<feature type="region of interest" description="Disordered" evidence="6">
    <location>
        <begin position="1170"/>
        <end position="1233"/>
    </location>
</feature>
<feature type="compositionally biased region" description="Basic and acidic residues" evidence="6">
    <location>
        <begin position="909"/>
        <end position="918"/>
    </location>
</feature>
<evidence type="ECO:0000259" key="7">
    <source>
        <dbReference type="PROSITE" id="PS51180"/>
    </source>
</evidence>
<evidence type="ECO:0000256" key="1">
    <source>
        <dbReference type="ARBA" id="ARBA00004177"/>
    </source>
</evidence>
<dbReference type="Proteomes" id="UP000659654">
    <property type="component" value="Unassembled WGS sequence"/>
</dbReference>
<evidence type="ECO:0000256" key="3">
    <source>
        <dbReference type="ARBA" id="ARBA00022490"/>
    </source>
</evidence>
<name>A0A7I8XB09_BURXY</name>
<dbReference type="PROSITE" id="PS51180">
    <property type="entry name" value="BRO1"/>
    <property type="match status" value="1"/>
</dbReference>
<dbReference type="Pfam" id="PF13949">
    <property type="entry name" value="ALIX_LYPXL_bnd"/>
    <property type="match status" value="1"/>
</dbReference>
<dbReference type="AlphaFoldDB" id="A0A7I8XB09"/>
<comment type="subcellular location">
    <subcellularLocation>
        <location evidence="2">Cytoplasm</location>
    </subcellularLocation>
    <subcellularLocation>
        <location evidence="1">Endosome</location>
    </subcellularLocation>
</comment>
<dbReference type="PANTHER" id="PTHR23030">
    <property type="entry name" value="PCD6 INTERACTING PROTEIN-RELATED"/>
    <property type="match status" value="1"/>
</dbReference>
<evidence type="ECO:0000256" key="4">
    <source>
        <dbReference type="ARBA" id="ARBA00022753"/>
    </source>
</evidence>
<dbReference type="OrthoDB" id="10266451at2759"/>
<evidence type="ECO:0000313" key="9">
    <source>
        <dbReference type="Proteomes" id="UP000659654"/>
    </source>
</evidence>